<comment type="similarity">
    <text evidence="4">Belongs to the KdsB family.</text>
</comment>
<sequence>MSFVVVIPARYASTRLPGKPLADIAGRPMVQHVVEKALQSGADRVIVATDDERVRAALAPFAATSGAEVCMTSPDHQSGTERLAEVCRHYGFASDTIIVNVQGDEPLIPPAIIRQVADNLAAASAPMATLSVPILDAEEAFNPNAVKVVTDKDGYALYFSRAPIPWERDSFAVSREQIGPWFQRHIGIYAYRAGFIERYVTWAPSQLEQVECLEQLRVLWYGEKIHVAQALAAPPVGVDTQADLDKVRALLVRP</sequence>
<dbReference type="GeneID" id="97219140"/>
<comment type="caution">
    <text evidence="5">The sequence shown here is derived from an EMBL/GenBank/DDBJ whole genome shotgun (WGS) entry which is preliminary data.</text>
</comment>
<evidence type="ECO:0000256" key="3">
    <source>
        <dbReference type="ARBA" id="ARBA00022985"/>
    </source>
</evidence>
<dbReference type="Proteomes" id="UP001630969">
    <property type="component" value="Unassembled WGS sequence"/>
</dbReference>
<keyword evidence="3 4" id="KW-0448">Lipopolysaccharide biosynthesis</keyword>
<keyword evidence="6" id="KW-1185">Reference proteome</keyword>
<dbReference type="PANTHER" id="PTHR42866:SF2">
    <property type="entry name" value="3-DEOXY-MANNO-OCTULOSONATE CYTIDYLYLTRANSFERASE, MITOCHONDRIAL"/>
    <property type="match status" value="1"/>
</dbReference>
<dbReference type="HAMAP" id="MF_00057">
    <property type="entry name" value="KdsB"/>
    <property type="match status" value="1"/>
</dbReference>
<keyword evidence="2 4" id="KW-0548">Nucleotidyltransferase</keyword>
<dbReference type="EMBL" id="JBGXBU010000001">
    <property type="protein sequence ID" value="MFM4891949.1"/>
    <property type="molecule type" value="Genomic_DNA"/>
</dbReference>
<dbReference type="InterPro" id="IPR029044">
    <property type="entry name" value="Nucleotide-diphossugar_trans"/>
</dbReference>
<reference evidence="5 6" key="1">
    <citation type="submission" date="2024-09" db="EMBL/GenBank/DDBJ databases">
        <title>Aeromonas strains Genome sequencing and assembly.</title>
        <authorList>
            <person name="Hu X."/>
            <person name="Tang B."/>
        </authorList>
    </citation>
    <scope>NUCLEOTIDE SEQUENCE [LARGE SCALE GENOMIC DNA]</scope>
    <source>
        <strain evidence="5 6">NB23SCDHY001</strain>
    </source>
</reference>
<comment type="subcellular location">
    <subcellularLocation>
        <location evidence="4">Cytoplasm</location>
    </subcellularLocation>
</comment>
<dbReference type="CDD" id="cd02517">
    <property type="entry name" value="CMP-KDO-Synthetase"/>
    <property type="match status" value="1"/>
</dbReference>
<dbReference type="EC" id="2.7.7.38" evidence="4"/>
<dbReference type="InterPro" id="IPR004528">
    <property type="entry name" value="KdsB"/>
</dbReference>
<gene>
    <name evidence="4 5" type="primary">kdsB</name>
    <name evidence="5" type="ORF">ACEUDJ_03535</name>
</gene>
<dbReference type="NCBIfam" id="NF009905">
    <property type="entry name" value="PRK13368.1"/>
    <property type="match status" value="1"/>
</dbReference>
<dbReference type="PANTHER" id="PTHR42866">
    <property type="entry name" value="3-DEOXY-MANNO-OCTULOSONATE CYTIDYLYLTRANSFERASE"/>
    <property type="match status" value="1"/>
</dbReference>
<keyword evidence="1 4" id="KW-0808">Transferase</keyword>
<comment type="function">
    <text evidence="4">Activates KDO (a required 8-carbon sugar) for incorporation into bacterial lipopolysaccharide in Gram-negative bacteria.</text>
</comment>
<comment type="pathway">
    <text evidence="4">Nucleotide-sugar biosynthesis; CMP-3-deoxy-D-manno-octulosonate biosynthesis; CMP-3-deoxy-D-manno-octulosonate from 3-deoxy-D-manno-octulosonate and CTP: step 1/1.</text>
</comment>
<dbReference type="NCBIfam" id="TIGR00466">
    <property type="entry name" value="kdsB"/>
    <property type="match status" value="1"/>
</dbReference>
<protein>
    <recommendedName>
        <fullName evidence="4">3-deoxy-manno-octulosonate cytidylyltransferase</fullName>
        <ecNumber evidence="4">2.7.7.38</ecNumber>
    </recommendedName>
    <alternativeName>
        <fullName evidence="4">CMP-2-keto-3-deoxyoctulosonic acid synthase</fullName>
        <shortName evidence="4">CKS</shortName>
        <shortName evidence="4">CMP-KDO synthase</shortName>
    </alternativeName>
</protein>
<evidence type="ECO:0000256" key="2">
    <source>
        <dbReference type="ARBA" id="ARBA00022695"/>
    </source>
</evidence>
<evidence type="ECO:0000256" key="1">
    <source>
        <dbReference type="ARBA" id="ARBA00022679"/>
    </source>
</evidence>
<dbReference type="RefSeq" id="WP_408788065.1">
    <property type="nucleotide sequence ID" value="NZ_JBGXBU010000001.1"/>
</dbReference>
<dbReference type="Gene3D" id="3.90.550.10">
    <property type="entry name" value="Spore Coat Polysaccharide Biosynthesis Protein SpsA, Chain A"/>
    <property type="match status" value="1"/>
</dbReference>
<dbReference type="NCBIfam" id="NF003950">
    <property type="entry name" value="PRK05450.1-3"/>
    <property type="match status" value="1"/>
</dbReference>
<name>A0ABW9GLB7_9GAMM</name>
<dbReference type="NCBIfam" id="NF003952">
    <property type="entry name" value="PRK05450.1-5"/>
    <property type="match status" value="1"/>
</dbReference>
<comment type="catalytic activity">
    <reaction evidence="4">
        <text>3-deoxy-alpha-D-manno-oct-2-ulosonate + CTP = CMP-3-deoxy-beta-D-manno-octulosonate + diphosphate</text>
        <dbReference type="Rhea" id="RHEA:23448"/>
        <dbReference type="ChEBI" id="CHEBI:33019"/>
        <dbReference type="ChEBI" id="CHEBI:37563"/>
        <dbReference type="ChEBI" id="CHEBI:85986"/>
        <dbReference type="ChEBI" id="CHEBI:85987"/>
        <dbReference type="EC" id="2.7.7.38"/>
    </reaction>
</comment>
<proteinExistence type="inferred from homology"/>
<evidence type="ECO:0000313" key="6">
    <source>
        <dbReference type="Proteomes" id="UP001630969"/>
    </source>
</evidence>
<dbReference type="InterPro" id="IPR003329">
    <property type="entry name" value="Cytidylyl_trans"/>
</dbReference>
<accession>A0ABW9GLB7</accession>
<keyword evidence="4" id="KW-0963">Cytoplasm</keyword>
<evidence type="ECO:0000313" key="5">
    <source>
        <dbReference type="EMBL" id="MFM4891949.1"/>
    </source>
</evidence>
<organism evidence="5 6">
    <name type="scientific">Aeromonas bivalvium</name>
    <dbReference type="NCBI Taxonomy" id="440079"/>
    <lineage>
        <taxon>Bacteria</taxon>
        <taxon>Pseudomonadati</taxon>
        <taxon>Pseudomonadota</taxon>
        <taxon>Gammaproteobacteria</taxon>
        <taxon>Aeromonadales</taxon>
        <taxon>Aeromonadaceae</taxon>
        <taxon>Aeromonas</taxon>
    </lineage>
</organism>
<evidence type="ECO:0000256" key="4">
    <source>
        <dbReference type="HAMAP-Rule" id="MF_00057"/>
    </source>
</evidence>
<dbReference type="SUPFAM" id="SSF53448">
    <property type="entry name" value="Nucleotide-diphospho-sugar transferases"/>
    <property type="match status" value="1"/>
</dbReference>
<dbReference type="Pfam" id="PF02348">
    <property type="entry name" value="CTP_transf_3"/>
    <property type="match status" value="1"/>
</dbReference>
<dbReference type="GO" id="GO:0008690">
    <property type="term" value="F:3-deoxy-manno-octulosonate cytidylyltransferase activity"/>
    <property type="evidence" value="ECO:0007669"/>
    <property type="project" value="UniProtKB-EC"/>
</dbReference>